<evidence type="ECO:0000259" key="15">
    <source>
        <dbReference type="Pfam" id="PF00593"/>
    </source>
</evidence>
<evidence type="ECO:0000313" key="18">
    <source>
        <dbReference type="Proteomes" id="UP000004699"/>
    </source>
</evidence>
<feature type="domain" description="TonB-dependent receptor plug" evidence="16">
    <location>
        <begin position="53"/>
        <end position="163"/>
    </location>
</feature>
<keyword evidence="9 11" id="KW-0472">Membrane</keyword>
<evidence type="ECO:0000259" key="16">
    <source>
        <dbReference type="Pfam" id="PF07715"/>
    </source>
</evidence>
<reference evidence="18" key="1">
    <citation type="journal article" date="2013" name="BMC Microbiol.">
        <title>Taxonomy and evolution of bacteriochlorophyll a-containing members of the OM60/NOR5 clade of marine gammaproteobacteria: description of Luminiphilus syltensis gen. nov., sp. nov., reclassification of Haliea rubra as Pseudohaliea rubra gen. nov., comb. nov., and emendation of Chromatocurvus halotolerans.</title>
        <authorList>
            <person name="Spring S."/>
            <person name="Riedel T."/>
            <person name="Sproer C."/>
            <person name="Yan S."/>
            <person name="Harder J."/>
            <person name="Fuchs B.M."/>
        </authorList>
    </citation>
    <scope>NUCLEOTIDE SEQUENCE [LARGE SCALE GENOMIC DNA]</scope>
    <source>
        <strain evidence="18">NOR51-B</strain>
    </source>
</reference>
<evidence type="ECO:0000313" key="17">
    <source>
        <dbReference type="EMBL" id="EED34784.1"/>
    </source>
</evidence>
<comment type="similarity">
    <text evidence="11 12">Belongs to the TonB-dependent receptor family.</text>
</comment>
<keyword evidence="8 12" id="KW-0798">TonB box</keyword>
<keyword evidence="10 11" id="KW-0998">Cell outer membrane</keyword>
<evidence type="ECO:0000256" key="12">
    <source>
        <dbReference type="RuleBase" id="RU003357"/>
    </source>
</evidence>
<dbReference type="HOGENOM" id="CLU_008287_15_0_6"/>
<evidence type="ECO:0000256" key="6">
    <source>
        <dbReference type="ARBA" id="ARBA00023004"/>
    </source>
</evidence>
<dbReference type="InterPro" id="IPR036942">
    <property type="entry name" value="Beta-barrel_TonB_sf"/>
</dbReference>
<keyword evidence="3 11" id="KW-1134">Transmembrane beta strand</keyword>
<dbReference type="Pfam" id="PF00593">
    <property type="entry name" value="TonB_dep_Rec_b-barrel"/>
    <property type="match status" value="1"/>
</dbReference>
<keyword evidence="18" id="KW-1185">Reference proteome</keyword>
<dbReference type="OrthoDB" id="7051185at2"/>
<keyword evidence="5 11" id="KW-0812">Transmembrane</keyword>
<dbReference type="AlphaFoldDB" id="B8KQH9"/>
<sequence>MRNKILNASLAFATCSLAAAVSQVAMAQVDEASNASAGLEEVVVTARKRTENLQDVGLSVSAMTGSEIEATFARDIKDLAFISPNLIIDDTSQGPGGNAAMYIRGIGVADVEKNFEPAVGVQIDGLFIGANSGALLRSIDLASVEVLRGPQGTLFGRNTIGGTINIDRTRPTGELGGKVRAGYGNFGHYWLDGVVNFGITDNLALKLSGAKNDLSDGYFDNVSTGEDEGMIDYESYGINLLWNATENLEIEYTYTDEETVQDTPPLVNMAQPDTLFCGAFDLCAESVSVPSSGDRYNTNRKIFEPLGVDRDPGSLALYSTDTLEEVDPPATFNAETHIFDVRWSITDALQMDYIYGTFETEETIVSNWTAEPVVLFGTDRPAEYKQESHELRFTYDDGGRLKLVAGGYHWDSSYDIRLRSWVTFIVPGTIFYTPQDTRQTTDSQALFFEGDYALSDRLTLTLGGRYTKDEKVSRQRGNLSTGPDDPSADWSEFTPKVGARYQIDDDKMLYATWAQGYRSGGFNGRVDSQDSARIPYDPEFVDNYELGFKTEWMDGTLRLNGALFYMDYEDKQEEIGLPSEGSTGQRISVFNAATATMQGVELEMQALINENLTLRGNIGYLDSEYDDFTFFNGFEEVDNSGFDFRRAPDFTGSMSATYAWEIGDGEASIRGSYRYLGEHFIEQSNRLELKNDDQHFVDLSANYSINGLVLSVFGRNLTEEDGWAHGLNVSGLWAYASARAPRTYGAEVTYNFGAN</sequence>
<organism evidence="17 18">
    <name type="scientific">Luminiphilus syltensis NOR5-1B</name>
    <dbReference type="NCBI Taxonomy" id="565045"/>
    <lineage>
        <taxon>Bacteria</taxon>
        <taxon>Pseudomonadati</taxon>
        <taxon>Pseudomonadota</taxon>
        <taxon>Gammaproteobacteria</taxon>
        <taxon>Cellvibrionales</taxon>
        <taxon>Halieaceae</taxon>
        <taxon>Luminiphilus</taxon>
    </lineage>
</organism>
<feature type="signal peptide" evidence="14">
    <location>
        <begin position="1"/>
        <end position="27"/>
    </location>
</feature>
<feature type="chain" id="PRO_5002875889" evidence="14">
    <location>
        <begin position="28"/>
        <end position="755"/>
    </location>
</feature>
<dbReference type="PANTHER" id="PTHR32552">
    <property type="entry name" value="FERRICHROME IRON RECEPTOR-RELATED"/>
    <property type="match status" value="1"/>
</dbReference>
<dbReference type="Proteomes" id="UP000004699">
    <property type="component" value="Unassembled WGS sequence"/>
</dbReference>
<keyword evidence="17" id="KW-0675">Receptor</keyword>
<feature type="region of interest" description="Disordered" evidence="13">
    <location>
        <begin position="469"/>
        <end position="491"/>
    </location>
</feature>
<dbReference type="STRING" id="565045.NOR51B_723"/>
<dbReference type="eggNOG" id="COG4771">
    <property type="taxonomic scope" value="Bacteria"/>
</dbReference>
<dbReference type="EMBL" id="DS999411">
    <property type="protein sequence ID" value="EED34784.1"/>
    <property type="molecule type" value="Genomic_DNA"/>
</dbReference>
<dbReference type="Gene3D" id="2.40.170.20">
    <property type="entry name" value="TonB-dependent receptor, beta-barrel domain"/>
    <property type="match status" value="2"/>
</dbReference>
<keyword evidence="4" id="KW-0410">Iron transport</keyword>
<evidence type="ECO:0000256" key="10">
    <source>
        <dbReference type="ARBA" id="ARBA00023237"/>
    </source>
</evidence>
<dbReference type="Pfam" id="PF07715">
    <property type="entry name" value="Plug"/>
    <property type="match status" value="1"/>
</dbReference>
<dbReference type="SUPFAM" id="SSF56935">
    <property type="entry name" value="Porins"/>
    <property type="match status" value="1"/>
</dbReference>
<evidence type="ECO:0000256" key="3">
    <source>
        <dbReference type="ARBA" id="ARBA00022452"/>
    </source>
</evidence>
<dbReference type="CDD" id="cd01347">
    <property type="entry name" value="ligand_gated_channel"/>
    <property type="match status" value="1"/>
</dbReference>
<evidence type="ECO:0000256" key="5">
    <source>
        <dbReference type="ARBA" id="ARBA00022692"/>
    </source>
</evidence>
<evidence type="ECO:0000256" key="1">
    <source>
        <dbReference type="ARBA" id="ARBA00004571"/>
    </source>
</evidence>
<dbReference type="RefSeq" id="WP_009019532.1">
    <property type="nucleotide sequence ID" value="NZ_DS999411.1"/>
</dbReference>
<comment type="subcellular location">
    <subcellularLocation>
        <location evidence="1 11">Cell outer membrane</location>
        <topology evidence="1 11">Multi-pass membrane protein</topology>
    </subcellularLocation>
</comment>
<name>B8KQH9_9GAMM</name>
<accession>B8KQH9</accession>
<evidence type="ECO:0000256" key="4">
    <source>
        <dbReference type="ARBA" id="ARBA00022496"/>
    </source>
</evidence>
<dbReference type="InterPro" id="IPR039426">
    <property type="entry name" value="TonB-dep_rcpt-like"/>
</dbReference>
<gene>
    <name evidence="17" type="ORF">NOR51B_723</name>
</gene>
<dbReference type="InterPro" id="IPR012910">
    <property type="entry name" value="Plug_dom"/>
</dbReference>
<keyword evidence="14" id="KW-0732">Signal</keyword>
<protein>
    <submittedName>
        <fullName evidence="17">TonB-dependent receptor</fullName>
    </submittedName>
</protein>
<evidence type="ECO:0000256" key="8">
    <source>
        <dbReference type="ARBA" id="ARBA00023077"/>
    </source>
</evidence>
<keyword evidence="7" id="KW-0406">Ion transport</keyword>
<dbReference type="GO" id="GO:0009279">
    <property type="term" value="C:cell outer membrane"/>
    <property type="evidence" value="ECO:0007669"/>
    <property type="project" value="UniProtKB-SubCell"/>
</dbReference>
<feature type="domain" description="TonB-dependent receptor-like beta-barrel" evidence="15">
    <location>
        <begin position="330"/>
        <end position="717"/>
    </location>
</feature>
<evidence type="ECO:0000256" key="7">
    <source>
        <dbReference type="ARBA" id="ARBA00023065"/>
    </source>
</evidence>
<proteinExistence type="inferred from homology"/>
<evidence type="ECO:0000256" key="2">
    <source>
        <dbReference type="ARBA" id="ARBA00022448"/>
    </source>
</evidence>
<keyword evidence="2 11" id="KW-0813">Transport</keyword>
<dbReference type="InterPro" id="IPR000531">
    <property type="entry name" value="Beta-barrel_TonB"/>
</dbReference>
<dbReference type="PROSITE" id="PS52016">
    <property type="entry name" value="TONB_DEPENDENT_REC_3"/>
    <property type="match status" value="1"/>
</dbReference>
<evidence type="ECO:0000256" key="13">
    <source>
        <dbReference type="SAM" id="MobiDB-lite"/>
    </source>
</evidence>
<evidence type="ECO:0000256" key="11">
    <source>
        <dbReference type="PROSITE-ProRule" id="PRU01360"/>
    </source>
</evidence>
<evidence type="ECO:0000256" key="9">
    <source>
        <dbReference type="ARBA" id="ARBA00023136"/>
    </source>
</evidence>
<evidence type="ECO:0000256" key="14">
    <source>
        <dbReference type="SAM" id="SignalP"/>
    </source>
</evidence>
<keyword evidence="6" id="KW-0408">Iron</keyword>
<dbReference type="GO" id="GO:0006826">
    <property type="term" value="P:iron ion transport"/>
    <property type="evidence" value="ECO:0007669"/>
    <property type="project" value="UniProtKB-KW"/>
</dbReference>
<dbReference type="PANTHER" id="PTHR32552:SF81">
    <property type="entry name" value="TONB-DEPENDENT OUTER MEMBRANE RECEPTOR"/>
    <property type="match status" value="1"/>
</dbReference>